<comment type="caution">
    <text evidence="2">The sequence shown here is derived from an EMBL/GenBank/DDBJ whole genome shotgun (WGS) entry which is preliminary data.</text>
</comment>
<dbReference type="AlphaFoldDB" id="A0A553QQZ0"/>
<reference evidence="2 3" key="1">
    <citation type="journal article" date="2019" name="Sci. Data">
        <title>Hybrid genome assembly and annotation of Danionella translucida.</title>
        <authorList>
            <person name="Kadobianskyi M."/>
            <person name="Schulze L."/>
            <person name="Schuelke M."/>
            <person name="Judkewitz B."/>
        </authorList>
    </citation>
    <scope>NUCLEOTIDE SEQUENCE [LARGE SCALE GENOMIC DNA]</scope>
    <source>
        <strain evidence="2 3">Bolton</strain>
    </source>
</reference>
<organism evidence="2 3">
    <name type="scientific">Danionella cerebrum</name>
    <dbReference type="NCBI Taxonomy" id="2873325"/>
    <lineage>
        <taxon>Eukaryota</taxon>
        <taxon>Metazoa</taxon>
        <taxon>Chordata</taxon>
        <taxon>Craniata</taxon>
        <taxon>Vertebrata</taxon>
        <taxon>Euteleostomi</taxon>
        <taxon>Actinopterygii</taxon>
        <taxon>Neopterygii</taxon>
        <taxon>Teleostei</taxon>
        <taxon>Ostariophysi</taxon>
        <taxon>Cypriniformes</taxon>
        <taxon>Danionidae</taxon>
        <taxon>Danioninae</taxon>
        <taxon>Danionella</taxon>
    </lineage>
</organism>
<dbReference type="STRING" id="623744.A0A553QQZ0"/>
<dbReference type="EMBL" id="SRMA01025618">
    <property type="protein sequence ID" value="TRY92401.1"/>
    <property type="molecule type" value="Genomic_DNA"/>
</dbReference>
<feature type="non-terminal residue" evidence="2">
    <location>
        <position position="129"/>
    </location>
</feature>
<keyword evidence="1" id="KW-1133">Transmembrane helix</keyword>
<feature type="non-terminal residue" evidence="2">
    <location>
        <position position="1"/>
    </location>
</feature>
<evidence type="ECO:0000313" key="2">
    <source>
        <dbReference type="EMBL" id="TRY92401.1"/>
    </source>
</evidence>
<dbReference type="PANTHER" id="PTHR47236:SF4">
    <property type="entry name" value="GENE 9195-RELATED"/>
    <property type="match status" value="1"/>
</dbReference>
<proteinExistence type="predicted"/>
<dbReference type="Proteomes" id="UP000316079">
    <property type="component" value="Unassembled WGS sequence"/>
</dbReference>
<keyword evidence="1" id="KW-0472">Membrane</keyword>
<feature type="transmembrane region" description="Helical" evidence="1">
    <location>
        <begin position="73"/>
        <end position="95"/>
    </location>
</feature>
<keyword evidence="3" id="KW-1185">Reference proteome</keyword>
<accession>A0A553QQZ0</accession>
<gene>
    <name evidence="2" type="ORF">DNTS_015099</name>
</gene>
<name>A0A553QQZ0_9TELE</name>
<dbReference type="OrthoDB" id="439917at2759"/>
<keyword evidence="1" id="KW-0812">Transmembrane</keyword>
<protein>
    <submittedName>
        <fullName evidence="2">Uncharacterized protein</fullName>
    </submittedName>
</protein>
<sequence>INSTRFAHVFVESGKYVFLDNAVSDWSLIVVVSEKGSECNPTTLAFQPSTPAQLVRHGIVKKHKLNLLPDWEFIMGILSLLVLLIIVLTVSALVLRPNRSKLIAHGRPKPKWRGLGEPSVPVEYVHNAD</sequence>
<evidence type="ECO:0000313" key="3">
    <source>
        <dbReference type="Proteomes" id="UP000316079"/>
    </source>
</evidence>
<dbReference type="PANTHER" id="PTHR47236">
    <property type="entry name" value="GENE, 32742-RELATED-RELATED"/>
    <property type="match status" value="1"/>
</dbReference>
<evidence type="ECO:0000256" key="1">
    <source>
        <dbReference type="SAM" id="Phobius"/>
    </source>
</evidence>